<organism evidence="3 4">
    <name type="scientific">Lactiplantibacillus paraplantarum</name>
    <dbReference type="NCBI Taxonomy" id="60520"/>
    <lineage>
        <taxon>Bacteria</taxon>
        <taxon>Bacillati</taxon>
        <taxon>Bacillota</taxon>
        <taxon>Bacilli</taxon>
        <taxon>Lactobacillales</taxon>
        <taxon>Lactobacillaceae</taxon>
        <taxon>Lactiplantibacillus</taxon>
    </lineage>
</organism>
<dbReference type="InterPro" id="IPR011004">
    <property type="entry name" value="Trimer_LpxA-like_sf"/>
</dbReference>
<gene>
    <name evidence="3" type="ORF">EUZ87_04885</name>
</gene>
<evidence type="ECO:0008006" key="5">
    <source>
        <dbReference type="Google" id="ProtNLM"/>
    </source>
</evidence>
<evidence type="ECO:0000256" key="1">
    <source>
        <dbReference type="ARBA" id="ARBA00007274"/>
    </source>
</evidence>
<reference evidence="3 4" key="1">
    <citation type="submission" date="2019-01" db="EMBL/GenBank/DDBJ databases">
        <title>Draft genome sequence of Lactobacillus paraplantarum OSY-TC318, a Producer of the novel lantibiotic Paraplantaracin TC318.</title>
        <authorList>
            <person name="Hussein W.E."/>
            <person name="Huang E."/>
            <person name="Yousef A.E."/>
        </authorList>
    </citation>
    <scope>NUCLEOTIDE SEQUENCE [LARGE SCALE GENOMIC DNA]</scope>
    <source>
        <strain evidence="3 4">OSY-TC318</strain>
    </source>
</reference>
<dbReference type="GO" id="GO:0008374">
    <property type="term" value="F:O-acyltransferase activity"/>
    <property type="evidence" value="ECO:0007669"/>
    <property type="project" value="TreeGrafter"/>
</dbReference>
<name>A0A4Q9Y279_9LACO</name>
<dbReference type="Gene3D" id="2.160.10.10">
    <property type="entry name" value="Hexapeptide repeat proteins"/>
    <property type="match status" value="1"/>
</dbReference>
<dbReference type="SUPFAM" id="SSF51161">
    <property type="entry name" value="Trimeric LpxA-like enzymes"/>
    <property type="match status" value="1"/>
</dbReference>
<dbReference type="AlphaFoldDB" id="A0A4Q9Y279"/>
<evidence type="ECO:0000313" key="4">
    <source>
        <dbReference type="Proteomes" id="UP000292648"/>
    </source>
</evidence>
<dbReference type="InterPro" id="IPR051159">
    <property type="entry name" value="Hexapeptide_acetyltransf"/>
</dbReference>
<dbReference type="Pfam" id="PF14602">
    <property type="entry name" value="Hexapep_2"/>
    <property type="match status" value="1"/>
</dbReference>
<dbReference type="InterPro" id="IPR001451">
    <property type="entry name" value="Hexapep"/>
</dbReference>
<protein>
    <recommendedName>
        <fullName evidence="5">Maltose O-acetyltransferase</fullName>
    </recommendedName>
</protein>
<keyword evidence="2" id="KW-0808">Transferase</keyword>
<dbReference type="PANTHER" id="PTHR23416:SF23">
    <property type="entry name" value="ACETYLTRANSFERASE C18B11.09C-RELATED"/>
    <property type="match status" value="1"/>
</dbReference>
<dbReference type="EMBL" id="SEHH01000039">
    <property type="protein sequence ID" value="TBX47308.1"/>
    <property type="molecule type" value="Genomic_DNA"/>
</dbReference>
<dbReference type="SUPFAM" id="SSF49373">
    <property type="entry name" value="Invasin/intimin cell-adhesion fragments"/>
    <property type="match status" value="1"/>
</dbReference>
<sequence length="218" mass="23456">MINYDCDLMDQGRIEIGERTLIGPHCQLITIYHPLHAGSRSLGKVKTRPIKIGADCWIGAGGTIMGGIELGNKTIVGAGAVVTKSFPDGSVIIGGNPAQYIRNTDDQYSDIPEDAFKASEIRYDVKQRLNVGERVQVAAMTLLPNTRGGHWSFQGTNDAVISVSRDGSVTATGVGTAQVRLTFVQPNFEQVLTDAIDFTVSASRPTTSVAHPSWRLVD</sequence>
<evidence type="ECO:0000313" key="3">
    <source>
        <dbReference type="EMBL" id="TBX47308.1"/>
    </source>
</evidence>
<comment type="caution">
    <text evidence="3">The sequence shown here is derived from an EMBL/GenBank/DDBJ whole genome shotgun (WGS) entry which is preliminary data.</text>
</comment>
<accession>A0A4Q9Y279</accession>
<dbReference type="Proteomes" id="UP000292648">
    <property type="component" value="Unassembled WGS sequence"/>
</dbReference>
<comment type="similarity">
    <text evidence="1">Belongs to the transferase hexapeptide repeat family.</text>
</comment>
<dbReference type="InterPro" id="IPR008964">
    <property type="entry name" value="Invasin/intimin_cell_adhesion"/>
</dbReference>
<evidence type="ECO:0000256" key="2">
    <source>
        <dbReference type="ARBA" id="ARBA00022679"/>
    </source>
</evidence>
<dbReference type="PANTHER" id="PTHR23416">
    <property type="entry name" value="SIALIC ACID SYNTHASE-RELATED"/>
    <property type="match status" value="1"/>
</dbReference>
<proteinExistence type="inferred from homology"/>
<dbReference type="Gene3D" id="2.60.40.1080">
    <property type="match status" value="1"/>
</dbReference>